<name>A0ABY8QD49_9RHOB</name>
<evidence type="ECO:0000313" key="3">
    <source>
        <dbReference type="Proteomes" id="UP001241605"/>
    </source>
</evidence>
<keyword evidence="1" id="KW-1133">Transmembrane helix</keyword>
<keyword evidence="1" id="KW-0472">Membrane</keyword>
<feature type="transmembrane region" description="Helical" evidence="1">
    <location>
        <begin position="39"/>
        <end position="59"/>
    </location>
</feature>
<reference evidence="2 3" key="1">
    <citation type="submission" date="2023-05" db="EMBL/GenBank/DDBJ databases">
        <title>YMD87, complete Genome.</title>
        <authorList>
            <person name="Zhang J."/>
            <person name="Xu X."/>
        </authorList>
    </citation>
    <scope>NUCLEOTIDE SEQUENCE [LARGE SCALE GENOMIC DNA]</scope>
    <source>
        <strain evidence="2 3">YMD87</strain>
    </source>
</reference>
<gene>
    <name evidence="2" type="ORF">QF118_10655</name>
</gene>
<protein>
    <submittedName>
        <fullName evidence="2">Uncharacterized protein</fullName>
    </submittedName>
</protein>
<dbReference type="RefSeq" id="WP_282299044.1">
    <property type="nucleotide sequence ID" value="NZ_CP124616.1"/>
</dbReference>
<sequence length="149" mass="15887">MEKLKEYSAMGALVIVIAFLGFAYYLVGQASADAETWNRLFSLFSSLEALGFAAAGLLLGRSVGLPGARAIDALQRENAQLSAESTTMRHVTEELESDLQAARDILSDESELASKRIDAVDAVTRALMRTSTARATAITEMTQLKGAGA</sequence>
<keyword evidence="3" id="KW-1185">Reference proteome</keyword>
<proteinExistence type="predicted"/>
<keyword evidence="1" id="KW-0812">Transmembrane</keyword>
<evidence type="ECO:0000256" key="1">
    <source>
        <dbReference type="SAM" id="Phobius"/>
    </source>
</evidence>
<accession>A0ABY8QD49</accession>
<dbReference type="Proteomes" id="UP001241605">
    <property type="component" value="Chromosome"/>
</dbReference>
<dbReference type="EMBL" id="CP124616">
    <property type="protein sequence ID" value="WGW02410.1"/>
    <property type="molecule type" value="Genomic_DNA"/>
</dbReference>
<organism evidence="2 3">
    <name type="scientific">Tropicibacter oceani</name>
    <dbReference type="NCBI Taxonomy" id="3058420"/>
    <lineage>
        <taxon>Bacteria</taxon>
        <taxon>Pseudomonadati</taxon>
        <taxon>Pseudomonadota</taxon>
        <taxon>Alphaproteobacteria</taxon>
        <taxon>Rhodobacterales</taxon>
        <taxon>Roseobacteraceae</taxon>
        <taxon>Tropicibacter</taxon>
    </lineage>
</organism>
<feature type="transmembrane region" description="Helical" evidence="1">
    <location>
        <begin position="7"/>
        <end position="27"/>
    </location>
</feature>
<evidence type="ECO:0000313" key="2">
    <source>
        <dbReference type="EMBL" id="WGW02410.1"/>
    </source>
</evidence>